<evidence type="ECO:0000256" key="1">
    <source>
        <dbReference type="SAM" id="MobiDB-lite"/>
    </source>
</evidence>
<protein>
    <recommendedName>
        <fullName evidence="2">F-box domain-containing protein</fullName>
    </recommendedName>
</protein>
<dbReference type="Proteomes" id="UP000244336">
    <property type="component" value="Chromosome 5"/>
</dbReference>
<dbReference type="Pfam" id="PF00646">
    <property type="entry name" value="F-box"/>
    <property type="match status" value="1"/>
</dbReference>
<feature type="region of interest" description="Disordered" evidence="1">
    <location>
        <begin position="1"/>
        <end position="37"/>
    </location>
</feature>
<organism evidence="3 4">
    <name type="scientific">Panicum hallii var. hallii</name>
    <dbReference type="NCBI Taxonomy" id="1504633"/>
    <lineage>
        <taxon>Eukaryota</taxon>
        <taxon>Viridiplantae</taxon>
        <taxon>Streptophyta</taxon>
        <taxon>Embryophyta</taxon>
        <taxon>Tracheophyta</taxon>
        <taxon>Spermatophyta</taxon>
        <taxon>Magnoliopsida</taxon>
        <taxon>Liliopsida</taxon>
        <taxon>Poales</taxon>
        <taxon>Poaceae</taxon>
        <taxon>PACMAD clade</taxon>
        <taxon>Panicoideae</taxon>
        <taxon>Panicodae</taxon>
        <taxon>Paniceae</taxon>
        <taxon>Panicinae</taxon>
        <taxon>Panicum</taxon>
        <taxon>Panicum sect. Panicum</taxon>
    </lineage>
</organism>
<feature type="region of interest" description="Disordered" evidence="1">
    <location>
        <begin position="95"/>
        <end position="145"/>
    </location>
</feature>
<dbReference type="InterPro" id="IPR055302">
    <property type="entry name" value="F-box_dom-containing"/>
</dbReference>
<accession>A0A2T7DPD0</accession>
<feature type="domain" description="F-box" evidence="2">
    <location>
        <begin position="36"/>
        <end position="76"/>
    </location>
</feature>
<evidence type="ECO:0000259" key="2">
    <source>
        <dbReference type="Pfam" id="PF00646"/>
    </source>
</evidence>
<dbReference type="STRING" id="1504633.A0A2T7DPD0"/>
<dbReference type="EMBL" id="CM009753">
    <property type="protein sequence ID" value="PUZ57443.1"/>
    <property type="molecule type" value="Genomic_DNA"/>
</dbReference>
<feature type="compositionally biased region" description="Pro residues" evidence="1">
    <location>
        <begin position="107"/>
        <end position="124"/>
    </location>
</feature>
<dbReference type="PANTHER" id="PTHR32141">
    <property type="match status" value="1"/>
</dbReference>
<sequence length="145" mass="15672">MGVVPRAQAKRMKPQQPDSEEPPPRGGREAGGPDLISLLPDEVLGSVISLLPIREGARTQILSSRWRPLWRSSPLNLDDRGKGITKAVVSRIVSEHQAAPAASASRPPSPLTTPPPWMANPGPQPSTTSKSLTSASTPWPRRPRW</sequence>
<dbReference type="AlphaFoldDB" id="A0A2T7DPD0"/>
<evidence type="ECO:0000313" key="3">
    <source>
        <dbReference type="EMBL" id="PUZ57443.1"/>
    </source>
</evidence>
<feature type="compositionally biased region" description="Low complexity" evidence="1">
    <location>
        <begin position="126"/>
        <end position="137"/>
    </location>
</feature>
<dbReference type="InterPro" id="IPR001810">
    <property type="entry name" value="F-box_dom"/>
</dbReference>
<dbReference type="PANTHER" id="PTHR32141:SF168">
    <property type="entry name" value="OS12G0595200 PROTEIN"/>
    <property type="match status" value="1"/>
</dbReference>
<keyword evidence="4" id="KW-1185">Reference proteome</keyword>
<reference evidence="3 4" key="1">
    <citation type="submission" date="2018-04" db="EMBL/GenBank/DDBJ databases">
        <title>WGS assembly of Panicum hallii var. hallii HAL2.</title>
        <authorList>
            <person name="Lovell J."/>
            <person name="Jenkins J."/>
            <person name="Lowry D."/>
            <person name="Mamidi S."/>
            <person name="Sreedasyam A."/>
            <person name="Weng X."/>
            <person name="Barry K."/>
            <person name="Bonette J."/>
            <person name="Campitelli B."/>
            <person name="Daum C."/>
            <person name="Gordon S."/>
            <person name="Gould B."/>
            <person name="Lipzen A."/>
            <person name="MacQueen A."/>
            <person name="Palacio-Mejia J."/>
            <person name="Plott C."/>
            <person name="Shakirov E."/>
            <person name="Shu S."/>
            <person name="Yoshinaga Y."/>
            <person name="Zane M."/>
            <person name="Rokhsar D."/>
            <person name="Grimwood J."/>
            <person name="Schmutz J."/>
            <person name="Juenger T."/>
        </authorList>
    </citation>
    <scope>NUCLEOTIDE SEQUENCE [LARGE SCALE GENOMIC DNA]</scope>
    <source>
        <strain evidence="4">cv. HAL2</strain>
    </source>
</reference>
<gene>
    <name evidence="3" type="ORF">GQ55_5G431200</name>
</gene>
<dbReference type="InterPro" id="IPR036047">
    <property type="entry name" value="F-box-like_dom_sf"/>
</dbReference>
<dbReference type="SUPFAM" id="SSF81383">
    <property type="entry name" value="F-box domain"/>
    <property type="match status" value="1"/>
</dbReference>
<dbReference type="Gramene" id="PUZ57443">
    <property type="protein sequence ID" value="PUZ57443"/>
    <property type="gene ID" value="GQ55_5G431200"/>
</dbReference>
<evidence type="ECO:0000313" key="4">
    <source>
        <dbReference type="Proteomes" id="UP000244336"/>
    </source>
</evidence>
<name>A0A2T7DPD0_9POAL</name>
<proteinExistence type="predicted"/>